<keyword evidence="3" id="KW-1185">Reference proteome</keyword>
<evidence type="ECO:0000313" key="3">
    <source>
        <dbReference type="Proteomes" id="UP001497482"/>
    </source>
</evidence>
<protein>
    <submittedName>
        <fullName evidence="2">Uncharacterized protein</fullName>
    </submittedName>
</protein>
<evidence type="ECO:0000313" key="2">
    <source>
        <dbReference type="EMBL" id="CAL1605673.1"/>
    </source>
</evidence>
<evidence type="ECO:0000256" key="1">
    <source>
        <dbReference type="SAM" id="MobiDB-lite"/>
    </source>
</evidence>
<dbReference type="Proteomes" id="UP001497482">
    <property type="component" value="Chromosome 5"/>
</dbReference>
<dbReference type="AlphaFoldDB" id="A0AAV2LX65"/>
<feature type="compositionally biased region" description="Acidic residues" evidence="1">
    <location>
        <begin position="1"/>
        <end position="17"/>
    </location>
</feature>
<sequence length="71" mass="8054">MKEESEEEEEEEEEEEGRAERVSQQHQPAPPPAQRPLAPSKNPTQNLSRPARLNCTPELPLPPCCGDRQHN</sequence>
<accession>A0AAV2LX65</accession>
<organism evidence="2 3">
    <name type="scientific">Knipowitschia caucasica</name>
    <name type="common">Caucasian dwarf goby</name>
    <name type="synonym">Pomatoschistus caucasicus</name>
    <dbReference type="NCBI Taxonomy" id="637954"/>
    <lineage>
        <taxon>Eukaryota</taxon>
        <taxon>Metazoa</taxon>
        <taxon>Chordata</taxon>
        <taxon>Craniata</taxon>
        <taxon>Vertebrata</taxon>
        <taxon>Euteleostomi</taxon>
        <taxon>Actinopterygii</taxon>
        <taxon>Neopterygii</taxon>
        <taxon>Teleostei</taxon>
        <taxon>Neoteleostei</taxon>
        <taxon>Acanthomorphata</taxon>
        <taxon>Gobiaria</taxon>
        <taxon>Gobiiformes</taxon>
        <taxon>Gobioidei</taxon>
        <taxon>Gobiidae</taxon>
        <taxon>Gobiinae</taxon>
        <taxon>Knipowitschia</taxon>
    </lineage>
</organism>
<gene>
    <name evidence="2" type="ORF">KC01_LOCUS33007</name>
</gene>
<reference evidence="2 3" key="1">
    <citation type="submission" date="2024-04" db="EMBL/GenBank/DDBJ databases">
        <authorList>
            <person name="Waldvogel A.-M."/>
            <person name="Schoenle A."/>
        </authorList>
    </citation>
    <scope>NUCLEOTIDE SEQUENCE [LARGE SCALE GENOMIC DNA]</scope>
</reference>
<proteinExistence type="predicted"/>
<feature type="region of interest" description="Disordered" evidence="1">
    <location>
        <begin position="1"/>
        <end position="71"/>
    </location>
</feature>
<dbReference type="EMBL" id="OZ035827">
    <property type="protein sequence ID" value="CAL1605673.1"/>
    <property type="molecule type" value="Genomic_DNA"/>
</dbReference>
<name>A0AAV2LX65_KNICA</name>